<keyword evidence="3 4" id="KW-0663">Pyridoxal phosphate</keyword>
<evidence type="ECO:0000256" key="3">
    <source>
        <dbReference type="PIRSR" id="PIRSR000390-2"/>
    </source>
</evidence>
<dbReference type="CDD" id="cd00616">
    <property type="entry name" value="AHBA_syn"/>
    <property type="match status" value="1"/>
</dbReference>
<evidence type="ECO:0000256" key="4">
    <source>
        <dbReference type="RuleBase" id="RU004508"/>
    </source>
</evidence>
<dbReference type="EC" id="2.6.1.59" evidence="5"/>
<dbReference type="GO" id="GO:0000271">
    <property type="term" value="P:polysaccharide biosynthetic process"/>
    <property type="evidence" value="ECO:0007669"/>
    <property type="project" value="TreeGrafter"/>
</dbReference>
<dbReference type="InterPro" id="IPR000653">
    <property type="entry name" value="DegT/StrS_aminotransferase"/>
</dbReference>
<dbReference type="InterPro" id="IPR015424">
    <property type="entry name" value="PyrdxlP-dep_Trfase"/>
</dbReference>
<dbReference type="PIRSF" id="PIRSF000390">
    <property type="entry name" value="PLP_StrS"/>
    <property type="match status" value="1"/>
</dbReference>
<comment type="similarity">
    <text evidence="1 4">Belongs to the DegT/DnrJ/EryC1 family.</text>
</comment>
<accession>A0A444IUJ4</accession>
<dbReference type="Pfam" id="PF01041">
    <property type="entry name" value="DegT_DnrJ_EryC1"/>
    <property type="match status" value="1"/>
</dbReference>
<reference evidence="5 6" key="1">
    <citation type="submission" date="2017-01" db="EMBL/GenBank/DDBJ databases">
        <title>The cable genome- insights into the physiology and evolution of filamentous bacteria capable of sulfide oxidation via long distance electron transfer.</title>
        <authorList>
            <person name="Schreiber L."/>
            <person name="Bjerg J.T."/>
            <person name="Boggild A."/>
            <person name="Van De Vossenberg J."/>
            <person name="Meysman F."/>
            <person name="Nielsen L.P."/>
            <person name="Schramm A."/>
            <person name="Kjeldsen K.U."/>
        </authorList>
    </citation>
    <scope>NUCLEOTIDE SEQUENCE [LARGE SCALE GENOMIC DNA]</scope>
    <source>
        <strain evidence="5">MCF</strain>
    </source>
</reference>
<dbReference type="Proteomes" id="UP000287853">
    <property type="component" value="Unassembled WGS sequence"/>
</dbReference>
<evidence type="ECO:0000313" key="5">
    <source>
        <dbReference type="EMBL" id="RWX44370.1"/>
    </source>
</evidence>
<gene>
    <name evidence="5" type="ORF">H206_02926</name>
</gene>
<feature type="modified residue" description="N6-(pyridoxal phosphate)lysine" evidence="3">
    <location>
        <position position="182"/>
    </location>
</feature>
<comment type="caution">
    <text evidence="5">The sequence shown here is derived from an EMBL/GenBank/DDBJ whole genome shotgun (WGS) entry which is preliminary data.</text>
</comment>
<evidence type="ECO:0000313" key="6">
    <source>
        <dbReference type="Proteomes" id="UP000287853"/>
    </source>
</evidence>
<sequence length="379" mass="42639">MPIPFNKPFIVGKELYYIAQAVLEGHIAGDGSFTRKCHALLEKKFNASKVLLTHSCTAALEIAALLCDIQPGDEVILPSFTFVSTANAFCLRGAKPVFVDIRPDTLNINEKLIEEAITDRTKVIVPVHYAGVGCEMETIMEIAGRHGLFVVEDAAQGVSSQYKGKYLGTIGDLGTYSFHETKNFISGEGGALVINNERFIERAEIIREKGTDRSKFFRGEVDKYTWVDLGSSYLPSEIVAAFLYAQLEHIDTINQRRQEIFNYYQQGLQPLAGQGLLQIPHIPPACNCNNHLFYILLPDEQTRDGLMAHLKNKGIYAVFHYLPLHLSKMGKILANESKRLPITESISKRLLRLPCYYELTAAEQECVVKEIEYYFSYNE</sequence>
<organism evidence="5 6">
    <name type="scientific">Candidatus Electrothrix aarhusensis</name>
    <dbReference type="NCBI Taxonomy" id="1859131"/>
    <lineage>
        <taxon>Bacteria</taxon>
        <taxon>Pseudomonadati</taxon>
        <taxon>Thermodesulfobacteriota</taxon>
        <taxon>Desulfobulbia</taxon>
        <taxon>Desulfobulbales</taxon>
        <taxon>Desulfobulbaceae</taxon>
        <taxon>Candidatus Electrothrix</taxon>
    </lineage>
</organism>
<dbReference type="AlphaFoldDB" id="A0A444IUJ4"/>
<dbReference type="SUPFAM" id="SSF53383">
    <property type="entry name" value="PLP-dependent transferases"/>
    <property type="match status" value="1"/>
</dbReference>
<keyword evidence="5" id="KW-0032">Aminotransferase</keyword>
<feature type="active site" description="Proton acceptor" evidence="2">
    <location>
        <position position="182"/>
    </location>
</feature>
<keyword evidence="6" id="KW-1185">Reference proteome</keyword>
<protein>
    <submittedName>
        <fullName evidence="5">dTDP-4-amino-4,6-dideoxygalactose transaminase</fullName>
        <ecNumber evidence="5">2.6.1.59</ecNumber>
    </submittedName>
</protein>
<dbReference type="GO" id="GO:0019180">
    <property type="term" value="F:dTDP-4-amino-4,6-dideoxygalactose transaminase activity"/>
    <property type="evidence" value="ECO:0007669"/>
    <property type="project" value="UniProtKB-EC"/>
</dbReference>
<dbReference type="EMBL" id="MTKO01000096">
    <property type="protein sequence ID" value="RWX44370.1"/>
    <property type="molecule type" value="Genomic_DNA"/>
</dbReference>
<dbReference type="Gene3D" id="3.40.640.10">
    <property type="entry name" value="Type I PLP-dependent aspartate aminotransferase-like (Major domain)"/>
    <property type="match status" value="1"/>
</dbReference>
<dbReference type="InterPro" id="IPR015421">
    <property type="entry name" value="PyrdxlP-dep_Trfase_major"/>
</dbReference>
<evidence type="ECO:0000256" key="2">
    <source>
        <dbReference type="PIRSR" id="PIRSR000390-1"/>
    </source>
</evidence>
<dbReference type="PANTHER" id="PTHR30244:SF34">
    <property type="entry name" value="DTDP-4-AMINO-4,6-DIDEOXYGALACTOSE TRANSAMINASE"/>
    <property type="match status" value="1"/>
</dbReference>
<dbReference type="GO" id="GO:0030170">
    <property type="term" value="F:pyridoxal phosphate binding"/>
    <property type="evidence" value="ECO:0007669"/>
    <property type="project" value="TreeGrafter"/>
</dbReference>
<dbReference type="NCBIfam" id="TIGR02379">
    <property type="entry name" value="ECA_wecE"/>
    <property type="match status" value="1"/>
</dbReference>
<proteinExistence type="inferred from homology"/>
<dbReference type="NCBIfam" id="NF008687">
    <property type="entry name" value="PRK11706.1"/>
    <property type="match status" value="1"/>
</dbReference>
<name>A0A444IUJ4_9BACT</name>
<dbReference type="PANTHER" id="PTHR30244">
    <property type="entry name" value="TRANSAMINASE"/>
    <property type="match status" value="1"/>
</dbReference>
<evidence type="ECO:0000256" key="1">
    <source>
        <dbReference type="ARBA" id="ARBA00037999"/>
    </source>
</evidence>
<dbReference type="InterPro" id="IPR012749">
    <property type="entry name" value="WecE-like"/>
</dbReference>
<keyword evidence="5" id="KW-0808">Transferase</keyword>
<dbReference type="FunFam" id="3.40.640.10:FF:000037">
    <property type="entry name" value="dTDP-4-amino-4,6-dideoxygalactose transaminase"/>
    <property type="match status" value="1"/>
</dbReference>